<keyword evidence="3" id="KW-1185">Reference proteome</keyword>
<evidence type="ECO:0000313" key="3">
    <source>
        <dbReference type="Proteomes" id="UP001642483"/>
    </source>
</evidence>
<dbReference type="Pfam" id="PF23672">
    <property type="entry name" value="DUF7153"/>
    <property type="match status" value="1"/>
</dbReference>
<sequence length="253" mass="29022">MLRQILYRVPFAVSAKAIAIRKASTAAPLANRYYLFNYFEPYDDTATLQSVWTTGSEYVKTLNGFIATYLHHSTDPKAMFPWVNFMVADTVNLPMFGKKDDQWIKYMQSIMSYNLPANPGCFREIATYSGRELLAEDNERSSKTRFLITAVQAKDGANIQDIDRNWEEFTGARFLDEQLNNDDNLVDSYLYKSHPTPSPFPPRFSHTVRTELRMMSDNDGHDLAKLVNTRPNIPNSIETTTSFYEVAIPVKKK</sequence>
<organism evidence="2 3">
    <name type="scientific">Clavelina lepadiformis</name>
    <name type="common">Light-bulb sea squirt</name>
    <name type="synonym">Ascidia lepadiformis</name>
    <dbReference type="NCBI Taxonomy" id="159417"/>
    <lineage>
        <taxon>Eukaryota</taxon>
        <taxon>Metazoa</taxon>
        <taxon>Chordata</taxon>
        <taxon>Tunicata</taxon>
        <taxon>Ascidiacea</taxon>
        <taxon>Aplousobranchia</taxon>
        <taxon>Clavelinidae</taxon>
        <taxon>Clavelina</taxon>
    </lineage>
</organism>
<dbReference type="Proteomes" id="UP001642483">
    <property type="component" value="Unassembled WGS sequence"/>
</dbReference>
<comment type="caution">
    <text evidence="2">The sequence shown here is derived from an EMBL/GenBank/DDBJ whole genome shotgun (WGS) entry which is preliminary data.</text>
</comment>
<dbReference type="PANTHER" id="PTHR22198:SF1">
    <property type="entry name" value="FERM DOMAIN-CONTAINING PROTEIN"/>
    <property type="match status" value="1"/>
</dbReference>
<dbReference type="PANTHER" id="PTHR22198">
    <property type="entry name" value="FERM DOMAIN-CONTAINING PROTEIN"/>
    <property type="match status" value="1"/>
</dbReference>
<feature type="domain" description="DUF7153" evidence="1">
    <location>
        <begin position="66"/>
        <end position="228"/>
    </location>
</feature>
<protein>
    <recommendedName>
        <fullName evidence="1">DUF7153 domain-containing protein</fullName>
    </recommendedName>
</protein>
<evidence type="ECO:0000259" key="1">
    <source>
        <dbReference type="Pfam" id="PF23672"/>
    </source>
</evidence>
<accession>A0ABP0FVG9</accession>
<proteinExistence type="predicted"/>
<gene>
    <name evidence="2" type="ORF">CVLEPA_LOCUS14407</name>
</gene>
<reference evidence="2 3" key="1">
    <citation type="submission" date="2024-02" db="EMBL/GenBank/DDBJ databases">
        <authorList>
            <person name="Daric V."/>
            <person name="Darras S."/>
        </authorList>
    </citation>
    <scope>NUCLEOTIDE SEQUENCE [LARGE SCALE GENOMIC DNA]</scope>
</reference>
<dbReference type="InterPro" id="IPR055577">
    <property type="entry name" value="DUF7153"/>
</dbReference>
<dbReference type="EMBL" id="CAWYQH010000097">
    <property type="protein sequence ID" value="CAK8683323.1"/>
    <property type="molecule type" value="Genomic_DNA"/>
</dbReference>
<name>A0ABP0FVG9_CLALP</name>
<evidence type="ECO:0000313" key="2">
    <source>
        <dbReference type="EMBL" id="CAK8683323.1"/>
    </source>
</evidence>